<comment type="caution">
    <text evidence="2">The sequence shown here is derived from an EMBL/GenBank/DDBJ whole genome shotgun (WGS) entry which is preliminary data.</text>
</comment>
<gene>
    <name evidence="2" type="ORF">COT23_00885</name>
</gene>
<dbReference type="SUPFAM" id="SSF53850">
    <property type="entry name" value="Periplasmic binding protein-like II"/>
    <property type="match status" value="1"/>
</dbReference>
<dbReference type="PANTHER" id="PTHR43649:SF12">
    <property type="entry name" value="DIACETYLCHITOBIOSE BINDING PROTEIN DASA"/>
    <property type="match status" value="1"/>
</dbReference>
<dbReference type="PANTHER" id="PTHR43649">
    <property type="entry name" value="ARABINOSE-BINDING PROTEIN-RELATED"/>
    <property type="match status" value="1"/>
</dbReference>
<dbReference type="Gene3D" id="3.40.190.10">
    <property type="entry name" value="Periplasmic binding protein-like II"/>
    <property type="match status" value="1"/>
</dbReference>
<dbReference type="Proteomes" id="UP000228687">
    <property type="component" value="Unassembled WGS sequence"/>
</dbReference>
<keyword evidence="1" id="KW-0472">Membrane</keyword>
<sequence>MKISLFQGILIGVFGLGALIGLFVFATYTNSNHGGTNEIGTIVIWGTLPKAGMQAALAAITQTETSLKNVSYVEKNPATLSNDLASAIATGAAPDLILASQEELHTLSKLITTIASATLPASTFVNTFIEEGGIFTAPNGTGYYGIPFLVDPLVLFSNRSILSSDGVAKPPATWEALTGLAPNVALLTPTRQITRGLIALGTYANVHNARGILSSLFLQAGVPLSFHSANGVLAANLGVTGSRGAPPGQSVVGFYTQFADPSKVSYTWNASLLDSQQMFRNGDLALYLGYASEARFIAAANPNLNFDVAPLPQPATATVKSVYGLTYAFLIPRGAKNATGAYQTAALLTNPFEQAIAAVATGLAPATLTQLAQVPANPVAAVAYAEALYAKGWLSPAPADTDLVFSGMIGNVISGRSSLATALVSAEQSLSALLQQ</sequence>
<protein>
    <recommendedName>
        <fullName evidence="4">Extracellular solute-binding protein</fullName>
    </recommendedName>
</protein>
<dbReference type="AlphaFoldDB" id="A0A2H0YYF0"/>
<evidence type="ECO:0000313" key="3">
    <source>
        <dbReference type="Proteomes" id="UP000228687"/>
    </source>
</evidence>
<dbReference type="Pfam" id="PF13416">
    <property type="entry name" value="SBP_bac_8"/>
    <property type="match status" value="1"/>
</dbReference>
<proteinExistence type="predicted"/>
<dbReference type="EMBL" id="PEXT01000016">
    <property type="protein sequence ID" value="PIS43521.1"/>
    <property type="molecule type" value="Genomic_DNA"/>
</dbReference>
<keyword evidence="1" id="KW-0812">Transmembrane</keyword>
<reference evidence="3" key="1">
    <citation type="submission" date="2017-09" db="EMBL/GenBank/DDBJ databases">
        <title>Depth-based differentiation of microbial function through sediment-hosted aquifers and enrichment of novel symbionts in the deep terrestrial subsurface.</title>
        <authorList>
            <person name="Probst A.J."/>
            <person name="Ladd B."/>
            <person name="Jarett J.K."/>
            <person name="Geller-Mcgrath D.E."/>
            <person name="Sieber C.M.K."/>
            <person name="Emerson J.B."/>
            <person name="Anantharaman K."/>
            <person name="Thomas B.C."/>
            <person name="Malmstrom R."/>
            <person name="Stieglmeier M."/>
            <person name="Klingl A."/>
            <person name="Woyke T."/>
            <person name="Ryan C.M."/>
            <person name="Banfield J.F."/>
        </authorList>
    </citation>
    <scope>NUCLEOTIDE SEQUENCE [LARGE SCALE GENOMIC DNA]</scope>
</reference>
<evidence type="ECO:0000256" key="1">
    <source>
        <dbReference type="SAM" id="Phobius"/>
    </source>
</evidence>
<feature type="transmembrane region" description="Helical" evidence="1">
    <location>
        <begin position="9"/>
        <end position="28"/>
    </location>
</feature>
<keyword evidence="1" id="KW-1133">Transmembrane helix</keyword>
<name>A0A2H0YYF0_9BACT</name>
<organism evidence="2 3">
    <name type="scientific">Candidatus Kaiserbacteria bacterium CG08_land_8_20_14_0_20_50_21</name>
    <dbReference type="NCBI Taxonomy" id="1974604"/>
    <lineage>
        <taxon>Bacteria</taxon>
        <taxon>Candidatus Kaiseribacteriota</taxon>
    </lineage>
</organism>
<evidence type="ECO:0000313" key="2">
    <source>
        <dbReference type="EMBL" id="PIS43521.1"/>
    </source>
</evidence>
<dbReference type="InterPro" id="IPR006059">
    <property type="entry name" value="SBP"/>
</dbReference>
<evidence type="ECO:0008006" key="4">
    <source>
        <dbReference type="Google" id="ProtNLM"/>
    </source>
</evidence>
<accession>A0A2H0YYF0</accession>
<dbReference type="InterPro" id="IPR050490">
    <property type="entry name" value="Bact_solute-bd_prot1"/>
</dbReference>